<evidence type="ECO:0000313" key="3">
    <source>
        <dbReference type="Proteomes" id="UP000053477"/>
    </source>
</evidence>
<keyword evidence="3" id="KW-1185">Reference proteome</keyword>
<dbReference type="OrthoDB" id="3250756at2759"/>
<gene>
    <name evidence="2" type="ORF">SCHPADRAFT_876391</name>
</gene>
<evidence type="ECO:0008006" key="4">
    <source>
        <dbReference type="Google" id="ProtNLM"/>
    </source>
</evidence>
<accession>A0A0H2RIH4</accession>
<proteinExistence type="predicted"/>
<dbReference type="EMBL" id="KQ085992">
    <property type="protein sequence ID" value="KLO11795.1"/>
    <property type="molecule type" value="Genomic_DNA"/>
</dbReference>
<evidence type="ECO:0000313" key="2">
    <source>
        <dbReference type="EMBL" id="KLO11795.1"/>
    </source>
</evidence>
<organism evidence="2 3">
    <name type="scientific">Schizopora paradoxa</name>
    <dbReference type="NCBI Taxonomy" id="27342"/>
    <lineage>
        <taxon>Eukaryota</taxon>
        <taxon>Fungi</taxon>
        <taxon>Dikarya</taxon>
        <taxon>Basidiomycota</taxon>
        <taxon>Agaricomycotina</taxon>
        <taxon>Agaricomycetes</taxon>
        <taxon>Hymenochaetales</taxon>
        <taxon>Schizoporaceae</taxon>
        <taxon>Schizopora</taxon>
    </lineage>
</organism>
<evidence type="ECO:0000256" key="1">
    <source>
        <dbReference type="SAM" id="MobiDB-lite"/>
    </source>
</evidence>
<reference evidence="2 3" key="1">
    <citation type="submission" date="2015-04" db="EMBL/GenBank/DDBJ databases">
        <title>Complete genome sequence of Schizopora paradoxa KUC8140, a cosmopolitan wood degrader in East Asia.</title>
        <authorList>
            <consortium name="DOE Joint Genome Institute"/>
            <person name="Min B."/>
            <person name="Park H."/>
            <person name="Jang Y."/>
            <person name="Kim J.-J."/>
            <person name="Kim K.H."/>
            <person name="Pangilinan J."/>
            <person name="Lipzen A."/>
            <person name="Riley R."/>
            <person name="Grigoriev I.V."/>
            <person name="Spatafora J.W."/>
            <person name="Choi I.-G."/>
        </authorList>
    </citation>
    <scope>NUCLEOTIDE SEQUENCE [LARGE SCALE GENOMIC DNA]</scope>
    <source>
        <strain evidence="2 3">KUC8140</strain>
    </source>
</reference>
<feature type="region of interest" description="Disordered" evidence="1">
    <location>
        <begin position="358"/>
        <end position="393"/>
    </location>
</feature>
<sequence>MAVTLRTIPQEVAWRIVLHSDPAILPVLARTSRTLQHEAEARLYAVLELFHGPRARRVCVAVGGCQRIADHVRQFILLNRQPRDIRQQAQALVLDTEEYWQCVRAAIARMRVLDFLQVVDARMAHSWVLAPSSARPIAGQGHGGPVIRRRIRDARLYLACDEDVLCFLEESDIQSLTIADVAEDAPIRPLAPGSLPHLTTFEGPLIVAMQLGNSPLTHLKVPVDTEEALSLLPVTLPELYVFKLRALSLVQVPEEYVLKCLDAISISCPNLRYLSILPLPFDHAQRTRFLQYLNRFTHLRLLEVDISNWNPHPIANFQRIFATELRMAVPTLHYTTFYIEGDRWFWHWSTTNAQQFQRRDARRVQPQQVASTGGGGGGAAGAHKEEEEEMLEDDQAASFVGLEGWSYGRGHNLYANQTSLWKTV</sequence>
<protein>
    <recommendedName>
        <fullName evidence="4">F-box domain-containing protein</fullName>
    </recommendedName>
</protein>
<name>A0A0H2RIH4_9AGAM</name>
<dbReference type="InParanoid" id="A0A0H2RIH4"/>
<dbReference type="Proteomes" id="UP000053477">
    <property type="component" value="Unassembled WGS sequence"/>
</dbReference>
<dbReference type="AlphaFoldDB" id="A0A0H2RIH4"/>